<dbReference type="InterPro" id="IPR006143">
    <property type="entry name" value="RND_pump_MFP"/>
</dbReference>
<gene>
    <name evidence="3" type="ORF">BXY39_1397</name>
</gene>
<evidence type="ECO:0000313" key="3">
    <source>
        <dbReference type="EMBL" id="RMB08757.1"/>
    </source>
</evidence>
<dbReference type="RefSeq" id="WP_121938091.1">
    <property type="nucleotide sequence ID" value="NZ_REFR01000010.1"/>
</dbReference>
<dbReference type="Pfam" id="PF25973">
    <property type="entry name" value="BSH_CzcB"/>
    <property type="match status" value="1"/>
</dbReference>
<dbReference type="PANTHER" id="PTHR30469:SF15">
    <property type="entry name" value="HLYD FAMILY OF SECRETION PROTEINS"/>
    <property type="match status" value="1"/>
</dbReference>
<dbReference type="Gene3D" id="2.40.420.20">
    <property type="match status" value="1"/>
</dbReference>
<organism evidence="3 4">
    <name type="scientific">Eilatimonas milleporae</name>
    <dbReference type="NCBI Taxonomy" id="911205"/>
    <lineage>
        <taxon>Bacteria</taxon>
        <taxon>Pseudomonadati</taxon>
        <taxon>Pseudomonadota</taxon>
        <taxon>Alphaproteobacteria</taxon>
        <taxon>Kordiimonadales</taxon>
        <taxon>Kordiimonadaceae</taxon>
        <taxon>Eilatimonas</taxon>
    </lineage>
</organism>
<accession>A0A3M0CJ07</accession>
<dbReference type="EMBL" id="REFR01000010">
    <property type="protein sequence ID" value="RMB08757.1"/>
    <property type="molecule type" value="Genomic_DNA"/>
</dbReference>
<dbReference type="Gene3D" id="2.40.30.170">
    <property type="match status" value="1"/>
</dbReference>
<dbReference type="PANTHER" id="PTHR30469">
    <property type="entry name" value="MULTIDRUG RESISTANCE PROTEIN MDTA"/>
    <property type="match status" value="1"/>
</dbReference>
<dbReference type="GO" id="GO:0015562">
    <property type="term" value="F:efflux transmembrane transporter activity"/>
    <property type="evidence" value="ECO:0007669"/>
    <property type="project" value="TreeGrafter"/>
</dbReference>
<evidence type="ECO:0000259" key="2">
    <source>
        <dbReference type="Pfam" id="PF25973"/>
    </source>
</evidence>
<dbReference type="Gene3D" id="2.40.50.100">
    <property type="match status" value="1"/>
</dbReference>
<keyword evidence="4" id="KW-1185">Reference proteome</keyword>
<dbReference type="Proteomes" id="UP000271227">
    <property type="component" value="Unassembled WGS sequence"/>
</dbReference>
<dbReference type="AlphaFoldDB" id="A0A3M0CJ07"/>
<dbReference type="InParanoid" id="A0A3M0CJ07"/>
<sequence length="399" mass="41459">MTAPIPPRGHRTHNGNRNTRFSILTTKATKATKAPKATSLAVLAALAGLLAGCGEVAPPEAERIRAIKPYYVVEPSGGDVRRYSGTVAAATTSALSFAVSGTVQTVGVNQGDHVTQGQTLATLDTEPFELDVQAASSELSAARADFENKRVELDRQRQLFERGWVAKAAYDQAVAAFEAAEGQLNLARSRLGLAERDLSQTSLTAPFDGLIAVRDVDPFVEVTKGQTIFQIDSADALEVDLAIPDGLVTRLSVGTPVTVDAATIPGCGCTGRITEIGVQAGAANAVLVKAAILDVPDGLLPGMAVEAGIVLSDTNGTRGYMAPIVAIAAGDDVVHGYVFKYDPETGVVRKVPVSSDEIVSGNLISITNGIAAGDIIAAAGVSFLRDGQRVTLLGDRRGD</sequence>
<comment type="similarity">
    <text evidence="1">Belongs to the membrane fusion protein (MFP) (TC 8.A.1) family.</text>
</comment>
<reference evidence="3 4" key="1">
    <citation type="submission" date="2018-10" db="EMBL/GenBank/DDBJ databases">
        <title>Genomic Encyclopedia of Archaeal and Bacterial Type Strains, Phase II (KMG-II): from individual species to whole genera.</title>
        <authorList>
            <person name="Goeker M."/>
        </authorList>
    </citation>
    <scope>NUCLEOTIDE SEQUENCE [LARGE SCALE GENOMIC DNA]</scope>
    <source>
        <strain evidence="3 4">DSM 25217</strain>
    </source>
</reference>
<dbReference type="SUPFAM" id="SSF111369">
    <property type="entry name" value="HlyD-like secretion proteins"/>
    <property type="match status" value="1"/>
</dbReference>
<dbReference type="NCBIfam" id="TIGR01730">
    <property type="entry name" value="RND_mfp"/>
    <property type="match status" value="1"/>
</dbReference>
<comment type="caution">
    <text evidence="3">The sequence shown here is derived from an EMBL/GenBank/DDBJ whole genome shotgun (WGS) entry which is preliminary data.</text>
</comment>
<dbReference type="InterPro" id="IPR058647">
    <property type="entry name" value="BSH_CzcB-like"/>
</dbReference>
<feature type="domain" description="CzcB-like barrel-sandwich hybrid" evidence="2">
    <location>
        <begin position="96"/>
        <end position="231"/>
    </location>
</feature>
<evidence type="ECO:0000256" key="1">
    <source>
        <dbReference type="ARBA" id="ARBA00009477"/>
    </source>
</evidence>
<name>A0A3M0CJ07_9PROT</name>
<protein>
    <submittedName>
        <fullName evidence="3">RND family efflux transporter MFP subunit</fullName>
    </submittedName>
</protein>
<dbReference type="GO" id="GO:1990281">
    <property type="term" value="C:efflux pump complex"/>
    <property type="evidence" value="ECO:0007669"/>
    <property type="project" value="TreeGrafter"/>
</dbReference>
<evidence type="ECO:0000313" key="4">
    <source>
        <dbReference type="Proteomes" id="UP000271227"/>
    </source>
</evidence>
<proteinExistence type="inferred from homology"/>
<dbReference type="OrthoDB" id="9813967at2"/>
<dbReference type="Gene3D" id="1.10.287.470">
    <property type="entry name" value="Helix hairpin bin"/>
    <property type="match status" value="1"/>
</dbReference>